<proteinExistence type="predicted"/>
<accession>A0A8H3EZH9</accession>
<feature type="compositionally biased region" description="Basic and acidic residues" evidence="1">
    <location>
        <begin position="224"/>
        <end position="242"/>
    </location>
</feature>
<reference evidence="2" key="1">
    <citation type="submission" date="2021-03" db="EMBL/GenBank/DDBJ databases">
        <authorList>
            <person name="Tagirdzhanova G."/>
        </authorList>
    </citation>
    <scope>NUCLEOTIDE SEQUENCE</scope>
</reference>
<feature type="compositionally biased region" description="Polar residues" evidence="1">
    <location>
        <begin position="211"/>
        <end position="220"/>
    </location>
</feature>
<evidence type="ECO:0000313" key="2">
    <source>
        <dbReference type="EMBL" id="CAF9915477.1"/>
    </source>
</evidence>
<protein>
    <submittedName>
        <fullName evidence="2">Uncharacterized protein</fullName>
    </submittedName>
</protein>
<comment type="caution">
    <text evidence="2">The sequence shown here is derived from an EMBL/GenBank/DDBJ whole genome shotgun (WGS) entry which is preliminary data.</text>
</comment>
<gene>
    <name evidence="2" type="ORF">HETSPECPRED_002501</name>
</gene>
<evidence type="ECO:0000256" key="1">
    <source>
        <dbReference type="SAM" id="MobiDB-lite"/>
    </source>
</evidence>
<dbReference type="Proteomes" id="UP000664521">
    <property type="component" value="Unassembled WGS sequence"/>
</dbReference>
<feature type="region of interest" description="Disordered" evidence="1">
    <location>
        <begin position="156"/>
        <end position="254"/>
    </location>
</feature>
<dbReference type="OrthoDB" id="3573432at2759"/>
<sequence>MFRARPFSFASTIRASLSNRCTGVQRSHLKTQTATIVRVASVQASNPNHPYAKRTRHRHPTTLKTGQRTHDFDFVFAEDDGDEDVCWSFEIMEGEDLMGRLQAYAQAFGNHGSGDDHYDEYVRAFQCEITGLCTNELLKKHGYVMRPEGEYEVWFKPAEPPKRPTPVRRSPSRRYIEHSTRRTKIEALSATTRHPSYRRKKRRDGEREPRTSNSITTSEVKPQPLEELKPAENVLEKDRVDKNGNGAKKDKKGK</sequence>
<evidence type="ECO:0000313" key="3">
    <source>
        <dbReference type="Proteomes" id="UP000664521"/>
    </source>
</evidence>
<keyword evidence="3" id="KW-1185">Reference proteome</keyword>
<name>A0A8H3EZH9_9LECA</name>
<dbReference type="AlphaFoldDB" id="A0A8H3EZH9"/>
<organism evidence="2 3">
    <name type="scientific">Heterodermia speciosa</name>
    <dbReference type="NCBI Taxonomy" id="116794"/>
    <lineage>
        <taxon>Eukaryota</taxon>
        <taxon>Fungi</taxon>
        <taxon>Dikarya</taxon>
        <taxon>Ascomycota</taxon>
        <taxon>Pezizomycotina</taxon>
        <taxon>Lecanoromycetes</taxon>
        <taxon>OSLEUM clade</taxon>
        <taxon>Lecanoromycetidae</taxon>
        <taxon>Caliciales</taxon>
        <taxon>Physciaceae</taxon>
        <taxon>Heterodermia</taxon>
    </lineage>
</organism>
<dbReference type="EMBL" id="CAJPDS010000016">
    <property type="protein sequence ID" value="CAF9915477.1"/>
    <property type="molecule type" value="Genomic_DNA"/>
</dbReference>
<feature type="compositionally biased region" description="Basic and acidic residues" evidence="1">
    <location>
        <begin position="174"/>
        <end position="185"/>
    </location>
</feature>